<dbReference type="HOGENOM" id="CLU_914135_0_0_11"/>
<feature type="region of interest" description="Disordered" evidence="1">
    <location>
        <begin position="1"/>
        <end position="29"/>
    </location>
</feature>
<dbReference type="EMBL" id="CP000475">
    <property type="protein sequence ID" value="ABM10473.1"/>
    <property type="molecule type" value="Genomic_DNA"/>
</dbReference>
<dbReference type="Proteomes" id="UP000000637">
    <property type="component" value="Plasmid pTC1"/>
</dbReference>
<keyword evidence="3" id="KW-1185">Reference proteome</keyword>
<evidence type="ECO:0000256" key="1">
    <source>
        <dbReference type="SAM" id="MobiDB-lite"/>
    </source>
</evidence>
<sequence length="304" mass="32246">MSEHPTRSSANADRSPAQESPWVDDSGYPHRIENHVKVYLHLEESSTRPVVAAPDSAPAGTRVYRRDGAGRAQYGTATGWTTDGTGVFLSFDQGGTYSGPTFRSVYVAETEDGRAGSGALRWAVSSAAVDGYPLDGVEDGHYCDYEGHPPGARPDWDRQHREAADVPLPTAEELLPLLAAALGRRIDGPTVDQLRAASDLIAEHAQWRAQRVAFSAGEADDGDLPASADWHDSDDAGCDLADRAIALLAEVTSQRSPTSQPAAPVTTSSVPLMRSALNAPPNTSSPQPNQDSLPTSQPPSGPTR</sequence>
<geneLocation type="plasmid" evidence="2 3">
    <name>pTC1</name>
</geneLocation>
<protein>
    <submittedName>
        <fullName evidence="2">Uncharacterized protein</fullName>
    </submittedName>
</protein>
<evidence type="ECO:0000313" key="2">
    <source>
        <dbReference type="EMBL" id="ABM10473.1"/>
    </source>
</evidence>
<proteinExistence type="predicted"/>
<keyword evidence="2" id="KW-0614">Plasmid</keyword>
<gene>
    <name evidence="2" type="ordered locus">AAur_pTC10293</name>
</gene>
<name>A1RD50_PAEAT</name>
<reference evidence="2 3" key="1">
    <citation type="journal article" date="2006" name="PLoS Genet.">
        <title>Secrets of soil survival revealed by the genome sequence of Arthrobacter aurescens TC1.</title>
        <authorList>
            <person name="Mongodin E.F."/>
            <person name="Shapir N."/>
            <person name="Daugherty S.C."/>
            <person name="DeBoy R.T."/>
            <person name="Emerson J.B."/>
            <person name="Shvartzbeyn A."/>
            <person name="Radune D."/>
            <person name="Vamathevan J."/>
            <person name="Riggs F."/>
            <person name="Grinberg V."/>
            <person name="Khouri H."/>
            <person name="Wackett L.P."/>
            <person name="Nelson K.E."/>
            <person name="Sadowsky M.J."/>
        </authorList>
    </citation>
    <scope>NUCLEOTIDE SEQUENCE [LARGE SCALE GENOMIC DNA]</scope>
    <source>
        <strain evidence="2 3">TC1</strain>
    </source>
</reference>
<feature type="compositionally biased region" description="Polar residues" evidence="1">
    <location>
        <begin position="252"/>
        <end position="270"/>
    </location>
</feature>
<accession>A1RD50</accession>
<dbReference type="KEGG" id="aau:AAur_pTC10293"/>
<dbReference type="AlphaFoldDB" id="A1RD50"/>
<dbReference type="RefSeq" id="WP_011777070.1">
    <property type="nucleotide sequence ID" value="NC_008712.1"/>
</dbReference>
<feature type="region of interest" description="Disordered" evidence="1">
    <location>
        <begin position="252"/>
        <end position="304"/>
    </location>
</feature>
<feature type="compositionally biased region" description="Polar residues" evidence="1">
    <location>
        <begin position="280"/>
        <end position="295"/>
    </location>
</feature>
<organism evidence="2 3">
    <name type="scientific">Paenarthrobacter aurescens (strain TC1)</name>
    <dbReference type="NCBI Taxonomy" id="290340"/>
    <lineage>
        <taxon>Bacteria</taxon>
        <taxon>Bacillati</taxon>
        <taxon>Actinomycetota</taxon>
        <taxon>Actinomycetes</taxon>
        <taxon>Micrococcales</taxon>
        <taxon>Micrococcaceae</taxon>
        <taxon>Paenarthrobacter</taxon>
    </lineage>
</organism>
<evidence type="ECO:0000313" key="3">
    <source>
        <dbReference type="Proteomes" id="UP000000637"/>
    </source>
</evidence>